<evidence type="ECO:0000256" key="4">
    <source>
        <dbReference type="ARBA" id="ARBA00023136"/>
    </source>
</evidence>
<evidence type="ECO:0000313" key="9">
    <source>
        <dbReference type="Proteomes" id="UP000251993"/>
    </source>
</evidence>
<accession>A0A344TP94</accession>
<dbReference type="Pfam" id="PF14322">
    <property type="entry name" value="SusD-like_3"/>
    <property type="match status" value="1"/>
</dbReference>
<dbReference type="PROSITE" id="PS51257">
    <property type="entry name" value="PROKAR_LIPOPROTEIN"/>
    <property type="match status" value="1"/>
</dbReference>
<proteinExistence type="inferred from homology"/>
<keyword evidence="3" id="KW-0732">Signal</keyword>
<dbReference type="SUPFAM" id="SSF48452">
    <property type="entry name" value="TPR-like"/>
    <property type="match status" value="1"/>
</dbReference>
<dbReference type="Proteomes" id="UP000251993">
    <property type="component" value="Chromosome"/>
</dbReference>
<feature type="domain" description="SusD-like N-terminal" evidence="7">
    <location>
        <begin position="87"/>
        <end position="209"/>
    </location>
</feature>
<dbReference type="RefSeq" id="WP_114069228.1">
    <property type="nucleotide sequence ID" value="NZ_CP030850.1"/>
</dbReference>
<dbReference type="InterPro" id="IPR011990">
    <property type="entry name" value="TPR-like_helical_dom_sf"/>
</dbReference>
<protein>
    <submittedName>
        <fullName evidence="8">RagB/SusD family nutrient uptake outer membrane protein</fullName>
    </submittedName>
</protein>
<evidence type="ECO:0000256" key="5">
    <source>
        <dbReference type="ARBA" id="ARBA00023237"/>
    </source>
</evidence>
<dbReference type="OrthoDB" id="5694214at2"/>
<comment type="subcellular location">
    <subcellularLocation>
        <location evidence="1">Cell outer membrane</location>
    </subcellularLocation>
</comment>
<organism evidence="8 9">
    <name type="scientific">Runella rosea</name>
    <dbReference type="NCBI Taxonomy" id="2259595"/>
    <lineage>
        <taxon>Bacteria</taxon>
        <taxon>Pseudomonadati</taxon>
        <taxon>Bacteroidota</taxon>
        <taxon>Cytophagia</taxon>
        <taxon>Cytophagales</taxon>
        <taxon>Spirosomataceae</taxon>
        <taxon>Runella</taxon>
    </lineage>
</organism>
<keyword evidence="5" id="KW-0998">Cell outer membrane</keyword>
<dbReference type="InterPro" id="IPR033985">
    <property type="entry name" value="SusD-like_N"/>
</dbReference>
<evidence type="ECO:0000313" key="8">
    <source>
        <dbReference type="EMBL" id="AXE20465.1"/>
    </source>
</evidence>
<feature type="domain" description="RagB/SusD" evidence="6">
    <location>
        <begin position="291"/>
        <end position="537"/>
    </location>
</feature>
<gene>
    <name evidence="8" type="ORF">DR864_23355</name>
</gene>
<dbReference type="EMBL" id="CP030850">
    <property type="protein sequence ID" value="AXE20465.1"/>
    <property type="molecule type" value="Genomic_DNA"/>
</dbReference>
<evidence type="ECO:0000256" key="3">
    <source>
        <dbReference type="ARBA" id="ARBA00022729"/>
    </source>
</evidence>
<reference evidence="8 9" key="1">
    <citation type="submission" date="2018-07" db="EMBL/GenBank/DDBJ databases">
        <title>Genome sequencing of Runella.</title>
        <authorList>
            <person name="Baek M.-G."/>
            <person name="Yi H."/>
        </authorList>
    </citation>
    <scope>NUCLEOTIDE SEQUENCE [LARGE SCALE GENOMIC DNA]</scope>
    <source>
        <strain evidence="8 9">HYN0085</strain>
    </source>
</reference>
<sequence>MKKILNYTAYSFALLLGLSACEVNRLPETAISDDTFWRSESDLKQAANYLYTWMPGFNTDDNWSDDAIGLSSNGISDGSRLAPSTDGSYNTPYQLIRAANNIIEKAPRATEASAAIIDRYIAEARFFRAFGYFSLVQRYGDVPLILKTLTDDSPELTAAAAPREQVVEQMYQDLDFAASKLPTPTALGTANYGRISNTAALAFKARVALFEGTRAKFHNSGDPVKHLTAAYNAAKAVIDSKQHDLFGNYFNLFQYEGEGRQNRENIMVRQYGVSTTDRVSTHAYYRGSIENGNTNPTKALSDSYVMSDGLPITKSPLYKTPTATIEIFANRDARMIATFMKRGDAQMTTKPIFDVANLSFNKTGYMFRKFANVDDWNTQASLIDRPVLRYAEVLLTYAEARFELDNAISDADLDLTLNRLRARAGVAKLTNAFVTTNGLTMREEIRRERRVELAQEGFRYWDLIRWKIAEVELPKPILGIYFFKSEFPPATVNLTPDNFILVQAANFRKFDPAKDYLWPLPINEISLNPSLKQNPGW</sequence>
<dbReference type="InterPro" id="IPR012944">
    <property type="entry name" value="SusD_RagB_dom"/>
</dbReference>
<dbReference type="GO" id="GO:0009279">
    <property type="term" value="C:cell outer membrane"/>
    <property type="evidence" value="ECO:0007669"/>
    <property type="project" value="UniProtKB-SubCell"/>
</dbReference>
<comment type="similarity">
    <text evidence="2">Belongs to the SusD family.</text>
</comment>
<dbReference type="Gene3D" id="1.25.40.390">
    <property type="match status" value="1"/>
</dbReference>
<keyword evidence="4" id="KW-0472">Membrane</keyword>
<dbReference type="Pfam" id="PF07980">
    <property type="entry name" value="SusD_RagB"/>
    <property type="match status" value="1"/>
</dbReference>
<evidence type="ECO:0000259" key="7">
    <source>
        <dbReference type="Pfam" id="PF14322"/>
    </source>
</evidence>
<dbReference type="AlphaFoldDB" id="A0A344TP94"/>
<evidence type="ECO:0000256" key="2">
    <source>
        <dbReference type="ARBA" id="ARBA00006275"/>
    </source>
</evidence>
<name>A0A344TP94_9BACT</name>
<evidence type="ECO:0000256" key="1">
    <source>
        <dbReference type="ARBA" id="ARBA00004442"/>
    </source>
</evidence>
<keyword evidence="9" id="KW-1185">Reference proteome</keyword>
<dbReference type="KEGG" id="run:DR864_23355"/>
<evidence type="ECO:0000259" key="6">
    <source>
        <dbReference type="Pfam" id="PF07980"/>
    </source>
</evidence>